<dbReference type="Proteomes" id="UP001187221">
    <property type="component" value="Unassembled WGS sequence"/>
</dbReference>
<accession>A0ABQ6PC59</accession>
<evidence type="ECO:0000256" key="1">
    <source>
        <dbReference type="ARBA" id="ARBA00004651"/>
    </source>
</evidence>
<keyword evidence="6 7" id="KW-0472">Membrane</keyword>
<evidence type="ECO:0000256" key="7">
    <source>
        <dbReference type="SAM" id="Phobius"/>
    </source>
</evidence>
<organism evidence="8 9">
    <name type="scientific">Novosphingobium pituita</name>
    <dbReference type="NCBI Taxonomy" id="3056842"/>
    <lineage>
        <taxon>Bacteria</taxon>
        <taxon>Pseudomonadati</taxon>
        <taxon>Pseudomonadota</taxon>
        <taxon>Alphaproteobacteria</taxon>
        <taxon>Sphingomonadales</taxon>
        <taxon>Sphingomonadaceae</taxon>
        <taxon>Novosphingobium</taxon>
    </lineage>
</organism>
<dbReference type="InterPro" id="IPR052518">
    <property type="entry name" value="CHR_Transporter"/>
</dbReference>
<evidence type="ECO:0000256" key="6">
    <source>
        <dbReference type="ARBA" id="ARBA00023136"/>
    </source>
</evidence>
<proteinExistence type="inferred from homology"/>
<keyword evidence="5 7" id="KW-1133">Transmembrane helix</keyword>
<comment type="subcellular location">
    <subcellularLocation>
        <location evidence="1">Cell membrane</location>
        <topology evidence="1">Multi-pass membrane protein</topology>
    </subcellularLocation>
</comment>
<dbReference type="InterPro" id="IPR003370">
    <property type="entry name" value="Chromate_transpt"/>
</dbReference>
<dbReference type="PANTHER" id="PTHR43663:SF1">
    <property type="entry name" value="CHROMATE TRANSPORTER"/>
    <property type="match status" value="1"/>
</dbReference>
<comment type="similarity">
    <text evidence="2">Belongs to the chromate ion transporter (CHR) (TC 2.A.51) family.</text>
</comment>
<comment type="caution">
    <text evidence="8">The sequence shown here is derived from an EMBL/GenBank/DDBJ whole genome shotgun (WGS) entry which is preliminary data.</text>
</comment>
<evidence type="ECO:0000256" key="4">
    <source>
        <dbReference type="ARBA" id="ARBA00022692"/>
    </source>
</evidence>
<feature type="transmembrane region" description="Helical" evidence="7">
    <location>
        <begin position="142"/>
        <end position="163"/>
    </location>
</feature>
<evidence type="ECO:0000256" key="3">
    <source>
        <dbReference type="ARBA" id="ARBA00022475"/>
    </source>
</evidence>
<dbReference type="PANTHER" id="PTHR43663">
    <property type="entry name" value="CHROMATE TRANSPORT PROTEIN-RELATED"/>
    <property type="match status" value="1"/>
</dbReference>
<keyword evidence="9" id="KW-1185">Reference proteome</keyword>
<reference evidence="8 9" key="1">
    <citation type="submission" date="2023-06" db="EMBL/GenBank/DDBJ databases">
        <title>Draft genome sequence of Novosphingobium sp. strain IK01.</title>
        <authorList>
            <person name="Hatamoto M."/>
            <person name="Ikarashi T."/>
            <person name="Yamaguchi T."/>
        </authorList>
    </citation>
    <scope>NUCLEOTIDE SEQUENCE [LARGE SCALE GENOMIC DNA]</scope>
    <source>
        <strain evidence="8 9">IK01</strain>
    </source>
</reference>
<evidence type="ECO:0000256" key="2">
    <source>
        <dbReference type="ARBA" id="ARBA00005262"/>
    </source>
</evidence>
<keyword evidence="4 7" id="KW-0812">Transmembrane</keyword>
<feature type="transmembrane region" description="Helical" evidence="7">
    <location>
        <begin position="93"/>
        <end position="111"/>
    </location>
</feature>
<dbReference type="EMBL" id="BTFW01000002">
    <property type="protein sequence ID" value="GMM62495.1"/>
    <property type="molecule type" value="Genomic_DNA"/>
</dbReference>
<evidence type="ECO:0008006" key="10">
    <source>
        <dbReference type="Google" id="ProtNLM"/>
    </source>
</evidence>
<protein>
    <recommendedName>
        <fullName evidence="10">Chromate transporter</fullName>
    </recommendedName>
</protein>
<evidence type="ECO:0000256" key="5">
    <source>
        <dbReference type="ARBA" id="ARBA00022989"/>
    </source>
</evidence>
<feature type="transmembrane region" description="Helical" evidence="7">
    <location>
        <begin position="50"/>
        <end position="73"/>
    </location>
</feature>
<name>A0ABQ6PC59_9SPHN</name>
<sequence length="164" mass="17113">MDARDQPIRANIAAPLRSATHHVLTDKQLNEAVVITRSSPGPVGLYVVSVGYFVAGIPGAIAGWLAMVTPAGLIIPRVHLVGRRMEHPRVRSVLQTVVIASAGLLLAAAIPLARDGLTDPVTIVIAVVSLALLFATKLDTLWIILGAAMTSLTTSAIGAVPLLH</sequence>
<evidence type="ECO:0000313" key="9">
    <source>
        <dbReference type="Proteomes" id="UP001187221"/>
    </source>
</evidence>
<dbReference type="Pfam" id="PF02417">
    <property type="entry name" value="Chromate_transp"/>
    <property type="match status" value="1"/>
</dbReference>
<evidence type="ECO:0000313" key="8">
    <source>
        <dbReference type="EMBL" id="GMM62495.1"/>
    </source>
</evidence>
<feature type="transmembrane region" description="Helical" evidence="7">
    <location>
        <begin position="117"/>
        <end position="135"/>
    </location>
</feature>
<gene>
    <name evidence="8" type="ORF">NUTIK01_32720</name>
</gene>
<keyword evidence="3" id="KW-1003">Cell membrane</keyword>
<dbReference type="RefSeq" id="WP_317976219.1">
    <property type="nucleotide sequence ID" value="NZ_BTFW01000002.1"/>
</dbReference>